<dbReference type="InterPro" id="IPR010347">
    <property type="entry name" value="Tdp1"/>
</dbReference>
<evidence type="ECO:0000256" key="1">
    <source>
        <dbReference type="PIRSR" id="PIRSR610347-1"/>
    </source>
</evidence>
<accession>A0A812Q6I4</accession>
<feature type="compositionally biased region" description="Low complexity" evidence="3">
    <location>
        <begin position="1016"/>
        <end position="1059"/>
    </location>
</feature>
<gene>
    <name evidence="4" type="primary">Nlrc3</name>
    <name evidence="4" type="ORF">SNAT2548_LOCUS21105</name>
</gene>
<evidence type="ECO:0000256" key="3">
    <source>
        <dbReference type="SAM" id="MobiDB-lite"/>
    </source>
</evidence>
<feature type="compositionally biased region" description="Polar residues" evidence="3">
    <location>
        <begin position="128"/>
        <end position="145"/>
    </location>
</feature>
<dbReference type="GO" id="GO:0005634">
    <property type="term" value="C:nucleus"/>
    <property type="evidence" value="ECO:0007669"/>
    <property type="project" value="InterPro"/>
</dbReference>
<feature type="region of interest" description="Disordered" evidence="3">
    <location>
        <begin position="1"/>
        <end position="74"/>
    </location>
</feature>
<organism evidence="4 5">
    <name type="scientific">Symbiodinium natans</name>
    <dbReference type="NCBI Taxonomy" id="878477"/>
    <lineage>
        <taxon>Eukaryota</taxon>
        <taxon>Sar</taxon>
        <taxon>Alveolata</taxon>
        <taxon>Dinophyceae</taxon>
        <taxon>Suessiales</taxon>
        <taxon>Symbiodiniaceae</taxon>
        <taxon>Symbiodinium</taxon>
    </lineage>
</organism>
<dbReference type="OrthoDB" id="47785at2759"/>
<comment type="caution">
    <text evidence="4">The sequence shown here is derived from an EMBL/GenBank/DDBJ whole genome shotgun (WGS) entry which is preliminary data.</text>
</comment>
<feature type="active site" description="Nucleophile" evidence="1">
    <location>
        <position position="428"/>
    </location>
</feature>
<keyword evidence="5" id="KW-1185">Reference proteome</keyword>
<dbReference type="Pfam" id="PF06087">
    <property type="entry name" value="Tyr-DNA_phospho"/>
    <property type="match status" value="2"/>
</dbReference>
<name>A0A812Q6I4_9DINO</name>
<evidence type="ECO:0000256" key="2">
    <source>
        <dbReference type="PIRSR" id="PIRSR610347-2"/>
    </source>
</evidence>
<sequence length="1297" mass="141967">MSGVSGFGPRVHYQKPRSVNDFQGGFKWARGGQAGPSPDDEDEMPPLKAPAAPAPSVPSPARAEKRPLVEGSKVRVDGLTGAKHLNGSVGTLVAKEDGRFLVELSSGPEAGSIKAMKPQNVSLEADSRTTSSSPAANSSRPTSAPTPARAETRPGLEVGARIRYNEMATSASRLKDMCARDRYAADEEPCAACKFERKFFYQLMTLQNWVLEKRNWRKFAGAQDLSDFQGRAFIEVAADWTMPASQFEPRGAGTVPDWFSGHGFWLNRVEEAALEAGDARLTDEEQLELERLLEGLEGEQPYLTVPISRLGLGPTLNTASLAFHQLAQSGRDSAVSVLMTTFDLLDDVAWLREELGVQRRTPLTICAHPWTSRDRDKLWRALEAEFDNVCLHFPGSPHLSRHARDPKSAEGTDAEGCEGNGQSECSVHAKLILLEFQDRLRIVISSANLNSRFWQSNSEVVWVKDFGRRTDGSPWRDSGLHVASLLQSGKFCRTLSHCLAELLNGAPGNQRALWLSTLSQFSIDERSVQLIMSRPGIFEQARLLDPGQVGLRLSLMEESLEIMRSEKTEDLLSAARGDYSGNASLVQRGECWTLCLADLPVAFPSPASCKALAAAEFLGFRGRDGRPLSLGLEVELLATDVSEEDPDTSPGQEQSSQKLPLVQVTLKTPHVSAPYFEVLDPFSDCDLAEGVGELLAHLEINYGLMALHVGLSHTAWPQSEERHFVALSSSFSTLTDDWFRTFDECVGRAAGEGDLPGPHVLVPEQGPIRFEVASMGEQRLVAHRAPTHSPGRELLPNHGKLIARLCWNEEAAQPYGWIYVGSHNLSISAWGTLHRVEDRHLHWSGNRELGVVLLQERSSSEEQSLFDMAPLPFGLPLSGISLEGREICGEEYEWPGAWEWCQATRLRLTQHAAHLLGVPLNTAVDVLHTAEDGMKRVRLLLPDDATIEAWVHPESLQDQGWGWQKEAQEMPRGEEEETHETWEPEQREEDWRYHIRLDAGGDKLMKAKNVERIPGSAAPAAPAKATVPASPTPSPKAKATPSPAAAASAAPPSVASAPAQPRPRPQTAPTPATPIRPPPKLRDVLQAAKPSWTEKDLSNVVEKLSKAKVSTFEHLRDSLRSTGAASLNERLRSAGQKIFATDTIAALKQRVDLEEPPKPQIERNPQNLPVQRWEVVNDLAMVREKPSLAARALARKDRGEVVQSAEETFDGFLKLHGEEGWCAKDCQGKLGLGVLLRRLPGQPELILAADAPAPGPGPQPFKVIFSPSVAVRAAPSTDANIISARSPGSEDFVGEMG</sequence>
<dbReference type="Proteomes" id="UP000604046">
    <property type="component" value="Unassembled WGS sequence"/>
</dbReference>
<feature type="region of interest" description="Disordered" evidence="3">
    <location>
        <begin position="963"/>
        <end position="987"/>
    </location>
</feature>
<feature type="region of interest" description="Disordered" evidence="3">
    <location>
        <begin position="1015"/>
        <end position="1080"/>
    </location>
</feature>
<proteinExistence type="predicted"/>
<evidence type="ECO:0000313" key="5">
    <source>
        <dbReference type="Proteomes" id="UP000604046"/>
    </source>
</evidence>
<dbReference type="GO" id="GO:0008081">
    <property type="term" value="F:phosphoric diester hydrolase activity"/>
    <property type="evidence" value="ECO:0007669"/>
    <property type="project" value="InterPro"/>
</dbReference>
<feature type="compositionally biased region" description="Pro residues" evidence="3">
    <location>
        <begin position="1060"/>
        <end position="1078"/>
    </location>
</feature>
<protein>
    <submittedName>
        <fullName evidence="4">Nlrc3 protein</fullName>
    </submittedName>
</protein>
<evidence type="ECO:0000313" key="4">
    <source>
        <dbReference type="EMBL" id="CAE7387036.1"/>
    </source>
</evidence>
<feature type="region of interest" description="Disordered" evidence="3">
    <location>
        <begin position="110"/>
        <end position="154"/>
    </location>
</feature>
<dbReference type="PANTHER" id="PTHR12415">
    <property type="entry name" value="TYROSYL-DNA PHOSPHODIESTERASE 1"/>
    <property type="match status" value="1"/>
</dbReference>
<dbReference type="SUPFAM" id="SSF56024">
    <property type="entry name" value="Phospholipase D/nuclease"/>
    <property type="match status" value="2"/>
</dbReference>
<dbReference type="GO" id="GO:0006281">
    <property type="term" value="P:DNA repair"/>
    <property type="evidence" value="ECO:0007669"/>
    <property type="project" value="InterPro"/>
</dbReference>
<feature type="binding site" evidence="2">
    <location>
        <position position="430"/>
    </location>
    <ligand>
        <name>substrate</name>
    </ligand>
</feature>
<dbReference type="EMBL" id="CAJNDS010002236">
    <property type="protein sequence ID" value="CAE7387036.1"/>
    <property type="molecule type" value="Genomic_DNA"/>
</dbReference>
<reference evidence="4" key="1">
    <citation type="submission" date="2021-02" db="EMBL/GenBank/DDBJ databases">
        <authorList>
            <person name="Dougan E. K."/>
            <person name="Rhodes N."/>
            <person name="Thang M."/>
            <person name="Chan C."/>
        </authorList>
    </citation>
    <scope>NUCLEOTIDE SEQUENCE</scope>
</reference>
<feature type="region of interest" description="Disordered" evidence="3">
    <location>
        <begin position="398"/>
        <end position="420"/>
    </location>
</feature>
<dbReference type="Gene3D" id="3.30.870.10">
    <property type="entry name" value="Endonuclease Chain A"/>
    <property type="match status" value="2"/>
</dbReference>
<dbReference type="PANTHER" id="PTHR12415:SF3">
    <property type="entry name" value="OS04G0403400 PROTEIN"/>
    <property type="match status" value="1"/>
</dbReference>
<feature type="compositionally biased region" description="Basic and acidic residues" evidence="3">
    <location>
        <begin position="966"/>
        <end position="987"/>
    </location>
</feature>
<feature type="compositionally biased region" description="Basic and acidic residues" evidence="3">
    <location>
        <begin position="62"/>
        <end position="74"/>
    </location>
</feature>